<evidence type="ECO:0000313" key="1">
    <source>
        <dbReference type="EMBL" id="KAI5668907.1"/>
    </source>
</evidence>
<keyword evidence="2" id="KW-1185">Reference proteome</keyword>
<gene>
    <name evidence="1" type="ORF">M9H77_18760</name>
</gene>
<dbReference type="Proteomes" id="UP001060085">
    <property type="component" value="Linkage Group LG04"/>
</dbReference>
<comment type="caution">
    <text evidence="1">The sequence shown here is derived from an EMBL/GenBank/DDBJ whole genome shotgun (WGS) entry which is preliminary data.</text>
</comment>
<organism evidence="1 2">
    <name type="scientific">Catharanthus roseus</name>
    <name type="common">Madagascar periwinkle</name>
    <name type="synonym">Vinca rosea</name>
    <dbReference type="NCBI Taxonomy" id="4058"/>
    <lineage>
        <taxon>Eukaryota</taxon>
        <taxon>Viridiplantae</taxon>
        <taxon>Streptophyta</taxon>
        <taxon>Embryophyta</taxon>
        <taxon>Tracheophyta</taxon>
        <taxon>Spermatophyta</taxon>
        <taxon>Magnoliopsida</taxon>
        <taxon>eudicotyledons</taxon>
        <taxon>Gunneridae</taxon>
        <taxon>Pentapetalae</taxon>
        <taxon>asterids</taxon>
        <taxon>lamiids</taxon>
        <taxon>Gentianales</taxon>
        <taxon>Apocynaceae</taxon>
        <taxon>Rauvolfioideae</taxon>
        <taxon>Vinceae</taxon>
        <taxon>Catharanthinae</taxon>
        <taxon>Catharanthus</taxon>
    </lineage>
</organism>
<accession>A0ACC0B8F6</accession>
<proteinExistence type="predicted"/>
<name>A0ACC0B8F6_CATRO</name>
<sequence length="373" mass="42307">MEMGSSFFNNNHHHHYHHQYAVHTLDNNNIIINDEFFDLKPFSTNHHQAASFINPPAFSKSIWSSPTAEEDHYHHHQKAAAASSAFSSASPQLISFGKSSYSAPPPDEESDMLLDDMVCNRTRSITRSPLQAQYHVEAERKRRERLSDLFISLSKIVPGLKKLDKASLLGDAIKYMKELQERVRSLEEEESKRSSSSSNSSSMDHHNINAVEITRSSSSNISTCDNINDDVIREETNNNIPDIRIKISNNNFLIKIHCQKKYILNNNNGGGGFVSRIPTEMEKLHLTILDIRVIPFGRTALDITLLAQMDREFSTTTVVKDIIKHLQIAIFSPHHHHQTLNNNINNNVLISDIDSCFHHLSPLSGSEEAWQQP</sequence>
<evidence type="ECO:0000313" key="2">
    <source>
        <dbReference type="Proteomes" id="UP001060085"/>
    </source>
</evidence>
<protein>
    <submittedName>
        <fullName evidence="1">Uncharacterized protein</fullName>
    </submittedName>
</protein>
<reference evidence="2" key="1">
    <citation type="journal article" date="2023" name="Nat. Plants">
        <title>Single-cell RNA sequencing provides a high-resolution roadmap for understanding the multicellular compartmentation of specialized metabolism.</title>
        <authorList>
            <person name="Sun S."/>
            <person name="Shen X."/>
            <person name="Li Y."/>
            <person name="Li Y."/>
            <person name="Wang S."/>
            <person name="Li R."/>
            <person name="Zhang H."/>
            <person name="Shen G."/>
            <person name="Guo B."/>
            <person name="Wei J."/>
            <person name="Xu J."/>
            <person name="St-Pierre B."/>
            <person name="Chen S."/>
            <person name="Sun C."/>
        </authorList>
    </citation>
    <scope>NUCLEOTIDE SEQUENCE [LARGE SCALE GENOMIC DNA]</scope>
</reference>
<dbReference type="EMBL" id="CM044704">
    <property type="protein sequence ID" value="KAI5668907.1"/>
    <property type="molecule type" value="Genomic_DNA"/>
</dbReference>